<evidence type="ECO:0000313" key="2">
    <source>
        <dbReference type="EMBL" id="WAR30852.1"/>
    </source>
</evidence>
<keyword evidence="1" id="KW-0472">Membrane</keyword>
<sequence length="152" mass="17408">MKKRTYLQSLCETRWANRALFTFKASYTTMVNALEVARARRRLQGASYIEASFGLILLSLLLLLSTCFSQGEQSSENNGHGFSGDRESFRRKVVRWRVRWSSEETKSCELSATLKDTIETLYPDITICLVVLITMPVSTTLAERKLSIMRRV</sequence>
<accession>A0ABY7GBY1</accession>
<dbReference type="Proteomes" id="UP001164746">
    <property type="component" value="Chromosome 17"/>
</dbReference>
<protein>
    <submittedName>
        <fullName evidence="2">Uncharacterized protein</fullName>
    </submittedName>
</protein>
<proteinExistence type="predicted"/>
<reference evidence="2" key="1">
    <citation type="submission" date="2022-11" db="EMBL/GenBank/DDBJ databases">
        <title>Centuries of genome instability and evolution in soft-shell clam transmissible cancer (bioRxiv).</title>
        <authorList>
            <person name="Hart S.F.M."/>
            <person name="Yonemitsu M.A."/>
            <person name="Giersch R.M."/>
            <person name="Beal B.F."/>
            <person name="Arriagada G."/>
            <person name="Davis B.W."/>
            <person name="Ostrander E.A."/>
            <person name="Goff S.P."/>
            <person name="Metzger M.J."/>
        </authorList>
    </citation>
    <scope>NUCLEOTIDE SEQUENCE</scope>
    <source>
        <strain evidence="2">MELC-2E11</strain>
        <tissue evidence="2">Siphon/mantle</tissue>
    </source>
</reference>
<evidence type="ECO:0000256" key="1">
    <source>
        <dbReference type="SAM" id="Phobius"/>
    </source>
</evidence>
<keyword evidence="1" id="KW-1133">Transmembrane helix</keyword>
<feature type="transmembrane region" description="Helical" evidence="1">
    <location>
        <begin position="121"/>
        <end position="142"/>
    </location>
</feature>
<keyword evidence="3" id="KW-1185">Reference proteome</keyword>
<name>A0ABY7GBY1_MYAAR</name>
<gene>
    <name evidence="2" type="ORF">MAR_033394</name>
</gene>
<keyword evidence="1" id="KW-0812">Transmembrane</keyword>
<organism evidence="2 3">
    <name type="scientific">Mya arenaria</name>
    <name type="common">Soft-shell clam</name>
    <dbReference type="NCBI Taxonomy" id="6604"/>
    <lineage>
        <taxon>Eukaryota</taxon>
        <taxon>Metazoa</taxon>
        <taxon>Spiralia</taxon>
        <taxon>Lophotrochozoa</taxon>
        <taxon>Mollusca</taxon>
        <taxon>Bivalvia</taxon>
        <taxon>Autobranchia</taxon>
        <taxon>Heteroconchia</taxon>
        <taxon>Euheterodonta</taxon>
        <taxon>Imparidentia</taxon>
        <taxon>Neoheterodontei</taxon>
        <taxon>Myida</taxon>
        <taxon>Myoidea</taxon>
        <taxon>Myidae</taxon>
        <taxon>Mya</taxon>
    </lineage>
</organism>
<dbReference type="EMBL" id="CP111028">
    <property type="protein sequence ID" value="WAR30852.1"/>
    <property type="molecule type" value="Genomic_DNA"/>
</dbReference>
<evidence type="ECO:0000313" key="3">
    <source>
        <dbReference type="Proteomes" id="UP001164746"/>
    </source>
</evidence>
<feature type="transmembrane region" description="Helical" evidence="1">
    <location>
        <begin position="48"/>
        <end position="71"/>
    </location>
</feature>